<sequence length="188" mass="21552">MPSYLSLHLCTHVCSVVISQEKWQAVQRLGVTSHIAQLAWHWWYFPLLLTHPACAPGNPWSRPVPNRIRRTNRRSGTPCRCPCTLHKFSSDRKSAQGRSLWLPSSPFQAYRFRRRSARRSPCRRHNPARFCTTCRLGRRDSMRRRFCRSPGRRLNTPALQLEPCYALLARCSIVCAGGAVALTLGAIR</sequence>
<dbReference type="EMBL" id="KI546071">
    <property type="protein sequence ID" value="EST46688.1"/>
    <property type="molecule type" value="Genomic_DNA"/>
</dbReference>
<dbReference type="AlphaFoldDB" id="V6LR35"/>
<organism evidence="1">
    <name type="scientific">Spironucleus salmonicida</name>
    <dbReference type="NCBI Taxonomy" id="348837"/>
    <lineage>
        <taxon>Eukaryota</taxon>
        <taxon>Metamonada</taxon>
        <taxon>Diplomonadida</taxon>
        <taxon>Hexamitidae</taxon>
        <taxon>Hexamitinae</taxon>
        <taxon>Spironucleus</taxon>
    </lineage>
</organism>
<evidence type="ECO:0000313" key="1">
    <source>
        <dbReference type="EMBL" id="EST46688.1"/>
    </source>
</evidence>
<name>V6LR35_9EUKA</name>
<proteinExistence type="predicted"/>
<gene>
    <name evidence="1" type="ORF">SS50377_13280</name>
</gene>
<protein>
    <submittedName>
        <fullName evidence="1">Uncharacterized protein</fullName>
    </submittedName>
</protein>
<accession>V6LR35</accession>
<reference evidence="1" key="1">
    <citation type="journal article" date="2014" name="PLoS Genet.">
        <title>The Genome of Spironucleus salmonicida Highlights a Fish Pathogen Adapted to Fluctuating Environments.</title>
        <authorList>
            <person name="Xu F."/>
            <person name="Jerlstrom-Hultqvist J."/>
            <person name="Einarsson E."/>
            <person name="Astvaldsson A."/>
            <person name="Svard S.G."/>
            <person name="Andersson J.O."/>
        </authorList>
    </citation>
    <scope>NUCLEOTIDE SEQUENCE</scope>
</reference>